<keyword evidence="1" id="KW-0732">Signal</keyword>
<accession>A0A7S0AKX9</accession>
<dbReference type="EMBL" id="HBEG01029939">
    <property type="protein sequence ID" value="CAD8367207.1"/>
    <property type="molecule type" value="Transcribed_RNA"/>
</dbReference>
<feature type="chain" id="PRO_5031421646" evidence="1">
    <location>
        <begin position="24"/>
        <end position="295"/>
    </location>
</feature>
<dbReference type="AlphaFoldDB" id="A0A7S0AKX9"/>
<evidence type="ECO:0000256" key="1">
    <source>
        <dbReference type="SAM" id="SignalP"/>
    </source>
</evidence>
<protein>
    <submittedName>
        <fullName evidence="2">Uncharacterized protein</fullName>
    </submittedName>
</protein>
<proteinExistence type="predicted"/>
<name>A0A7S0AKX9_9DINO</name>
<sequence>MLCRLAFALVAAAIARAFGAASAVACVEPGVTPDACSTGDDAALLQVAVAPAGQHRGGQRNDRTCPHVVYKAKDVLPENAAREGLSPPMVVGTAENMDPQLQALGLDFTGLWWMRGNPVPEELVSFARATVNSSTFPAQLLWPGSRSGMWSWNDNAVGWGLVSYYALFDPTEPMEVNFDNATHGSIETGLTDLPLVWVDQWPFIKLNEDEWLRPTTFQEESLFPDTNYTLTRVVMADGQPHPVYWGKFMEYMTTDPWDGSPELGGHRMVSWNSEDPCMRKCQIVMSCYMCKNLCR</sequence>
<gene>
    <name evidence="2" type="ORF">PBAH0796_LOCUS18271</name>
</gene>
<reference evidence="2" key="1">
    <citation type="submission" date="2021-01" db="EMBL/GenBank/DDBJ databases">
        <authorList>
            <person name="Corre E."/>
            <person name="Pelletier E."/>
            <person name="Niang G."/>
            <person name="Scheremetjew M."/>
            <person name="Finn R."/>
            <person name="Kale V."/>
            <person name="Holt S."/>
            <person name="Cochrane G."/>
            <person name="Meng A."/>
            <person name="Brown T."/>
            <person name="Cohen L."/>
        </authorList>
    </citation>
    <scope>NUCLEOTIDE SEQUENCE</scope>
    <source>
        <strain evidence="2">Pbaha01</strain>
    </source>
</reference>
<organism evidence="2">
    <name type="scientific">Pyrodinium bahamense</name>
    <dbReference type="NCBI Taxonomy" id="73915"/>
    <lineage>
        <taxon>Eukaryota</taxon>
        <taxon>Sar</taxon>
        <taxon>Alveolata</taxon>
        <taxon>Dinophyceae</taxon>
        <taxon>Gonyaulacales</taxon>
        <taxon>Pyrocystaceae</taxon>
        <taxon>Pyrodinium</taxon>
    </lineage>
</organism>
<evidence type="ECO:0000313" key="2">
    <source>
        <dbReference type="EMBL" id="CAD8367207.1"/>
    </source>
</evidence>
<feature type="signal peptide" evidence="1">
    <location>
        <begin position="1"/>
        <end position="23"/>
    </location>
</feature>